<evidence type="ECO:0000313" key="1">
    <source>
        <dbReference type="EMBL" id="MCG0066278.1"/>
    </source>
</evidence>
<proteinExistence type="predicted"/>
<comment type="caution">
    <text evidence="1">The sequence shown here is derived from an EMBL/GenBank/DDBJ whole genome shotgun (WGS) entry which is preliminary data.</text>
</comment>
<keyword evidence="2" id="KW-1185">Reference proteome</keyword>
<protein>
    <submittedName>
        <fullName evidence="1">Uncharacterized protein</fullName>
    </submittedName>
</protein>
<dbReference type="Proteomes" id="UP001299012">
    <property type="component" value="Unassembled WGS sequence"/>
</dbReference>
<dbReference type="EMBL" id="JAKKZF010000102">
    <property type="protein sequence ID" value="MCG0066278.1"/>
    <property type="molecule type" value="Genomic_DNA"/>
</dbReference>
<dbReference type="RefSeq" id="WP_086699697.1">
    <property type="nucleotide sequence ID" value="NZ_JAKKZF010000102.1"/>
</dbReference>
<sequence length="78" mass="8802">MHDARVRELLRPHRDGGPISRLYATGEITEHTTPALEERMIHLTLDARDTEADLIGDVIDYVVQVGARPPVSGWTTRR</sequence>
<gene>
    <name evidence="1" type="ORF">L0F81_23805</name>
</gene>
<accession>A0ABS9JL56</accession>
<organism evidence="1 2">
    <name type="scientific">Streptomyces tricolor</name>
    <dbReference type="NCBI Taxonomy" id="68277"/>
    <lineage>
        <taxon>Bacteria</taxon>
        <taxon>Bacillati</taxon>
        <taxon>Actinomycetota</taxon>
        <taxon>Actinomycetes</taxon>
        <taxon>Kitasatosporales</taxon>
        <taxon>Streptomycetaceae</taxon>
        <taxon>Streptomyces</taxon>
        <taxon>Streptomyces violaceoruber group</taxon>
    </lineage>
</organism>
<name>A0ABS9JL56_9ACTN</name>
<evidence type="ECO:0000313" key="2">
    <source>
        <dbReference type="Proteomes" id="UP001299012"/>
    </source>
</evidence>
<reference evidence="1 2" key="1">
    <citation type="submission" date="2022-01" db="EMBL/GenBank/DDBJ databases">
        <title>Draft Genome Sequences of Seven Type Strains of the Genus Streptomyces.</title>
        <authorList>
            <person name="Aziz S."/>
            <person name="Coretto E."/>
            <person name="Chronakova A."/>
            <person name="Sproer C."/>
            <person name="Huber K."/>
            <person name="Nouioui I."/>
            <person name="Gross H."/>
        </authorList>
    </citation>
    <scope>NUCLEOTIDE SEQUENCE [LARGE SCALE GENOMIC DNA]</scope>
    <source>
        <strain evidence="1 2">DSM 41685</strain>
    </source>
</reference>